<dbReference type="InterPro" id="IPR009398">
    <property type="entry name" value="Adcy_conserved_dom"/>
</dbReference>
<dbReference type="GO" id="GO:0007189">
    <property type="term" value="P:adenylate cyclase-activating G protein-coupled receptor signaling pathway"/>
    <property type="evidence" value="ECO:0007669"/>
    <property type="project" value="TreeGrafter"/>
</dbReference>
<dbReference type="GO" id="GO:0046872">
    <property type="term" value="F:metal ion binding"/>
    <property type="evidence" value="ECO:0007669"/>
    <property type="project" value="UniProtKB-KW"/>
</dbReference>
<keyword evidence="15" id="KW-0325">Glycoprotein</keyword>
<evidence type="ECO:0000256" key="16">
    <source>
        <dbReference type="ARBA" id="ARBA00023239"/>
    </source>
</evidence>
<dbReference type="WBParaSite" id="HPBE_0000651301-mRNA-1">
    <property type="protein sequence ID" value="HPBE_0000651301-mRNA-1"/>
    <property type="gene ID" value="HPBE_0000651301"/>
</dbReference>
<feature type="domain" description="Guanylate cyclase" evidence="18">
    <location>
        <begin position="298"/>
        <end position="467"/>
    </location>
</feature>
<comment type="cofactor">
    <cofactor evidence="3">
        <name>Mg(2+)</name>
        <dbReference type="ChEBI" id="CHEBI:18420"/>
    </cofactor>
</comment>
<dbReference type="FunFam" id="3.30.70.1230:FF:000001">
    <property type="entry name" value="Adenylate cyclase"/>
    <property type="match status" value="1"/>
</dbReference>
<evidence type="ECO:0000256" key="4">
    <source>
        <dbReference type="ARBA" id="ARBA00004141"/>
    </source>
</evidence>
<dbReference type="GO" id="GO:0006171">
    <property type="term" value="P:cAMP biosynthetic process"/>
    <property type="evidence" value="ECO:0007669"/>
    <property type="project" value="UniProtKB-KW"/>
</dbReference>
<evidence type="ECO:0000313" key="19">
    <source>
        <dbReference type="EMBL" id="VDO68597.1"/>
    </source>
</evidence>
<evidence type="ECO:0000256" key="5">
    <source>
        <dbReference type="ARBA" id="ARBA00012201"/>
    </source>
</evidence>
<evidence type="ECO:0000313" key="20">
    <source>
        <dbReference type="Proteomes" id="UP000050761"/>
    </source>
</evidence>
<keyword evidence="7" id="KW-0479">Metal-binding</keyword>
<keyword evidence="9" id="KW-0547">Nucleotide-binding</keyword>
<dbReference type="FunFam" id="3.30.70.1230:FF:000095">
    <property type="entry name" value="Adenylate cyclase, putative"/>
    <property type="match status" value="1"/>
</dbReference>
<dbReference type="InterPro" id="IPR032628">
    <property type="entry name" value="AC_N"/>
</dbReference>
<evidence type="ECO:0000256" key="1">
    <source>
        <dbReference type="ARBA" id="ARBA00001436"/>
    </source>
</evidence>
<comment type="catalytic activity">
    <reaction evidence="1">
        <text>GTP = 3',5'-cyclic GMP + diphosphate</text>
        <dbReference type="Rhea" id="RHEA:13665"/>
        <dbReference type="ChEBI" id="CHEBI:33019"/>
        <dbReference type="ChEBI" id="CHEBI:37565"/>
        <dbReference type="ChEBI" id="CHEBI:57746"/>
        <dbReference type="EC" id="4.6.1.2"/>
    </reaction>
</comment>
<organism evidence="19">
    <name type="scientific">Heligmosomoides polygyrus</name>
    <name type="common">Parasitic roundworm</name>
    <dbReference type="NCBI Taxonomy" id="6339"/>
    <lineage>
        <taxon>Eukaryota</taxon>
        <taxon>Metazoa</taxon>
        <taxon>Ecdysozoa</taxon>
        <taxon>Nematoda</taxon>
        <taxon>Chromadorea</taxon>
        <taxon>Rhabditida</taxon>
        <taxon>Rhabditina</taxon>
        <taxon>Rhabditomorpha</taxon>
        <taxon>Strongyloidea</taxon>
        <taxon>Heligmosomidae</taxon>
        <taxon>Heligmosomoides</taxon>
    </lineage>
</organism>
<protein>
    <recommendedName>
        <fullName evidence="5">adenylate cyclase</fullName>
        <ecNumber evidence="5">4.6.1.1</ecNumber>
    </recommendedName>
</protein>
<comment type="subcellular location">
    <subcellularLocation>
        <location evidence="4">Membrane</location>
        <topology evidence="4">Multi-pass membrane protein</topology>
    </subcellularLocation>
</comment>
<dbReference type="AlphaFoldDB" id="A0A3P7Y6Y4"/>
<dbReference type="OrthoDB" id="2107370at2759"/>
<dbReference type="InterPro" id="IPR018297">
    <property type="entry name" value="A/G_cyclase_CS"/>
</dbReference>
<dbReference type="GO" id="GO:0005886">
    <property type="term" value="C:plasma membrane"/>
    <property type="evidence" value="ECO:0007669"/>
    <property type="project" value="InterPro"/>
</dbReference>
<dbReference type="EC" id="4.6.1.1" evidence="5"/>
<evidence type="ECO:0000256" key="14">
    <source>
        <dbReference type="ARBA" id="ARBA00023136"/>
    </source>
</evidence>
<evidence type="ECO:0000256" key="13">
    <source>
        <dbReference type="ARBA" id="ARBA00022998"/>
    </source>
</evidence>
<dbReference type="SUPFAM" id="SSF55073">
    <property type="entry name" value="Nucleotide cyclase"/>
    <property type="match status" value="3"/>
</dbReference>
<evidence type="ECO:0000256" key="11">
    <source>
        <dbReference type="ARBA" id="ARBA00022842"/>
    </source>
</evidence>
<dbReference type="GO" id="GO:0005524">
    <property type="term" value="F:ATP binding"/>
    <property type="evidence" value="ECO:0007669"/>
    <property type="project" value="UniProtKB-KW"/>
</dbReference>
<dbReference type="EMBL" id="UZAH01025681">
    <property type="protein sequence ID" value="VDO68597.1"/>
    <property type="molecule type" value="Genomic_DNA"/>
</dbReference>
<dbReference type="Pfam" id="PF00211">
    <property type="entry name" value="Guanylate_cyc"/>
    <property type="match status" value="3"/>
</dbReference>
<evidence type="ECO:0000256" key="12">
    <source>
        <dbReference type="ARBA" id="ARBA00022989"/>
    </source>
</evidence>
<evidence type="ECO:0000256" key="9">
    <source>
        <dbReference type="ARBA" id="ARBA00022741"/>
    </source>
</evidence>
<evidence type="ECO:0000256" key="10">
    <source>
        <dbReference type="ARBA" id="ARBA00022840"/>
    </source>
</evidence>
<keyword evidence="8" id="KW-0677">Repeat</keyword>
<evidence type="ECO:0000256" key="6">
    <source>
        <dbReference type="ARBA" id="ARBA00022692"/>
    </source>
</evidence>
<dbReference type="SMART" id="SM00044">
    <property type="entry name" value="CYCc"/>
    <property type="match status" value="2"/>
</dbReference>
<dbReference type="GO" id="GO:0004016">
    <property type="term" value="F:adenylate cyclase activity"/>
    <property type="evidence" value="ECO:0007669"/>
    <property type="project" value="UniProtKB-EC"/>
</dbReference>
<evidence type="ECO:0000313" key="21">
    <source>
        <dbReference type="WBParaSite" id="HPBE_0000651301-mRNA-1"/>
    </source>
</evidence>
<gene>
    <name evidence="19" type="ORF">HPBE_LOCUS6514</name>
</gene>
<keyword evidence="20" id="KW-1185">Reference proteome</keyword>
<dbReference type="PROSITE" id="PS00452">
    <property type="entry name" value="GUANYLATE_CYCLASE_1"/>
    <property type="match status" value="2"/>
</dbReference>
<dbReference type="Pfam" id="PF06327">
    <property type="entry name" value="Adcy_cons_dom"/>
    <property type="match status" value="1"/>
</dbReference>
<proteinExistence type="inferred from homology"/>
<dbReference type="Gene3D" id="3.30.70.1230">
    <property type="entry name" value="Nucleotide cyclase"/>
    <property type="match status" value="2"/>
</dbReference>
<accession>A0A3P7Y6Y4</accession>
<evidence type="ECO:0000259" key="18">
    <source>
        <dbReference type="PROSITE" id="PS50125"/>
    </source>
</evidence>
<evidence type="ECO:0000256" key="8">
    <source>
        <dbReference type="ARBA" id="ARBA00022737"/>
    </source>
</evidence>
<keyword evidence="14" id="KW-0472">Membrane</keyword>
<keyword evidence="13" id="KW-0115">cAMP biosynthesis</keyword>
<reference evidence="21" key="2">
    <citation type="submission" date="2019-09" db="UniProtKB">
        <authorList>
            <consortium name="WormBaseParasite"/>
        </authorList>
    </citation>
    <scope>IDENTIFICATION</scope>
</reference>
<reference evidence="19 20" key="1">
    <citation type="submission" date="2018-11" db="EMBL/GenBank/DDBJ databases">
        <authorList>
            <consortium name="Pathogen Informatics"/>
        </authorList>
    </citation>
    <scope>NUCLEOTIDE SEQUENCE [LARGE SCALE GENOMIC DNA]</scope>
</reference>
<feature type="domain" description="Guanylate cyclase" evidence="18">
    <location>
        <begin position="821"/>
        <end position="957"/>
    </location>
</feature>
<sequence>MGRADALEPLRGDWNRDKFSQEVLDALDDMADDESLLLEACRQDSLYPIYFEHINAGRMQIFVLSWAIFHKGNSIVLSSVVIVCSVVLLACAPYIVHSSLTVLILFLCYTLLPLPLLPTALAAAVVSATGLAIQLINNADGTMASWSPPPPIIAFQLPRFCEMSVILRLKLSFFQLISHAILFVAINIVGFFVFYPLELVQRKTFRETRKCVETRMMLVRELDKQEKILLSVLPKHIAYEVFSLNRKCSRNTYGLEWRNMPSARRLKCARFQVKDDMEGREKEQMFHKIYIRKHENISILFADICGFTNLASEYTAEELVLMLNELFARFDALAAEHNCMRIKAGTRGGRCKLPAHALSESEGIPFSKLPRHAATRIQTPASDSNILGDCYYCVSGLPDVNHHHAACTVEMGLDMINTIKLVRDMTRVNVNMRVGIHSGRAHCGVLGLKKWQFDVWSDDVTLANHMESGGLPGRVHITKATLDALNGEYIVEEGHGDERSRYLADHHVDTYLVVEPKNKTGAAHPAARLTMNKELRLTGHASTLQRGQSLRQAVKPTKPLKDDVESHLKQGIQAINKESWRETHCHRITLRFKENNVEKKLRNAKRGAKKLKCSRSVRVVFICAILMLAHSVIISALDTDQCTFECTSAGPVLSNSSCYEISSGHAEVCMVVALCSIGIALMWFFPAPQLTNRQFHVWLHRNQFFSNFTIIDQLEAYCRYGRTPYSNLSPIDDLRIFFTVTAAFAVVLILMQTRRSELISRYDFIWKLQALDEQLEMKRRHGQNRCVLENILPSHVAKHFLEDKVNSKSKDLYHEARDHACIIFITITDFSRFYMELDANNEGVECLRLLNEIISDFDELLDRDEFKCIEKIKTISTTYMAASGLAGKIDGNSHVVAVANFAQQLLIKIKAINEHSFNNFDLRIGINVGPVVAGVIGLMKPHYDIWGNSVNVASRMDSSGVPGKIQVTEETKNILEKEGFEFECRGEINVKGKGLMTTYFLKTSPDQPELFI</sequence>
<dbReference type="PROSITE" id="PS50125">
    <property type="entry name" value="GUANYLATE_CYCLASE_2"/>
    <property type="match status" value="2"/>
</dbReference>
<name>A0A3P7Y6Y4_HELPZ</name>
<keyword evidence="6" id="KW-0812">Transmembrane</keyword>
<dbReference type="PANTHER" id="PTHR45627">
    <property type="entry name" value="ADENYLATE CYCLASE TYPE 1"/>
    <property type="match status" value="1"/>
</dbReference>
<dbReference type="InterPro" id="IPR001054">
    <property type="entry name" value="A/G_cyclase"/>
</dbReference>
<dbReference type="InterPro" id="IPR029787">
    <property type="entry name" value="Nucleotide_cyclase"/>
</dbReference>
<keyword evidence="12" id="KW-1133">Transmembrane helix</keyword>
<keyword evidence="16 17" id="KW-0456">Lyase</keyword>
<evidence type="ECO:0000256" key="17">
    <source>
        <dbReference type="RuleBase" id="RU000405"/>
    </source>
</evidence>
<dbReference type="Pfam" id="PF16214">
    <property type="entry name" value="AC_N"/>
    <property type="match status" value="1"/>
</dbReference>
<keyword evidence="11" id="KW-0460">Magnesium</keyword>
<dbReference type="CDD" id="cd07302">
    <property type="entry name" value="CHD"/>
    <property type="match status" value="2"/>
</dbReference>
<evidence type="ECO:0000256" key="15">
    <source>
        <dbReference type="ARBA" id="ARBA00023180"/>
    </source>
</evidence>
<comment type="catalytic activity">
    <reaction evidence="2">
        <text>ATP = 3',5'-cyclic AMP + diphosphate</text>
        <dbReference type="Rhea" id="RHEA:15389"/>
        <dbReference type="ChEBI" id="CHEBI:30616"/>
        <dbReference type="ChEBI" id="CHEBI:33019"/>
        <dbReference type="ChEBI" id="CHEBI:58165"/>
        <dbReference type="EC" id="4.6.1.1"/>
    </reaction>
</comment>
<dbReference type="GO" id="GO:0004383">
    <property type="term" value="F:guanylate cyclase activity"/>
    <property type="evidence" value="ECO:0007669"/>
    <property type="project" value="UniProtKB-EC"/>
</dbReference>
<evidence type="ECO:0000256" key="7">
    <source>
        <dbReference type="ARBA" id="ARBA00022723"/>
    </source>
</evidence>
<dbReference type="Proteomes" id="UP000050761">
    <property type="component" value="Unassembled WGS sequence"/>
</dbReference>
<evidence type="ECO:0000256" key="2">
    <source>
        <dbReference type="ARBA" id="ARBA00001593"/>
    </source>
</evidence>
<comment type="similarity">
    <text evidence="17">Belongs to the adenylyl cyclase class-4/guanylyl cyclase family.</text>
</comment>
<keyword evidence="10" id="KW-0067">ATP-binding</keyword>
<evidence type="ECO:0000256" key="3">
    <source>
        <dbReference type="ARBA" id="ARBA00001946"/>
    </source>
</evidence>
<dbReference type="GO" id="GO:0035556">
    <property type="term" value="P:intracellular signal transduction"/>
    <property type="evidence" value="ECO:0007669"/>
    <property type="project" value="InterPro"/>
</dbReference>
<dbReference type="PANTHER" id="PTHR45627:SF16">
    <property type="entry name" value="ADENYLATE CYCLASE"/>
    <property type="match status" value="1"/>
</dbReference>